<dbReference type="EnsemblPlants" id="LPERR01G17170.1">
    <property type="protein sequence ID" value="LPERR01G17170.1"/>
    <property type="gene ID" value="LPERR01G17170"/>
</dbReference>
<dbReference type="GO" id="GO:0008270">
    <property type="term" value="F:zinc ion binding"/>
    <property type="evidence" value="ECO:0007669"/>
    <property type="project" value="UniProtKB-KW"/>
</dbReference>
<dbReference type="InterPro" id="IPR013083">
    <property type="entry name" value="Znf_RING/FYVE/PHD"/>
</dbReference>
<dbReference type="InterPro" id="IPR001841">
    <property type="entry name" value="Znf_RING"/>
</dbReference>
<dbReference type="GO" id="GO:0043022">
    <property type="term" value="F:ribosome binding"/>
    <property type="evidence" value="ECO:0007669"/>
    <property type="project" value="TreeGrafter"/>
</dbReference>
<keyword evidence="3" id="KW-0472">Membrane</keyword>
<feature type="region of interest" description="Disordered" evidence="2">
    <location>
        <begin position="567"/>
        <end position="586"/>
    </location>
</feature>
<dbReference type="Proteomes" id="UP000032180">
    <property type="component" value="Chromosome 1"/>
</dbReference>
<feature type="transmembrane region" description="Helical" evidence="3">
    <location>
        <begin position="1177"/>
        <end position="1197"/>
    </location>
</feature>
<feature type="transmembrane region" description="Helical" evidence="3">
    <location>
        <begin position="1149"/>
        <end position="1171"/>
    </location>
</feature>
<feature type="region of interest" description="Disordered" evidence="2">
    <location>
        <begin position="1"/>
        <end position="24"/>
    </location>
</feature>
<dbReference type="STRING" id="77586.A0A0D9V244"/>
<keyword evidence="3" id="KW-0812">Transmembrane</keyword>
<feature type="transmembrane region" description="Helical" evidence="3">
    <location>
        <begin position="907"/>
        <end position="927"/>
    </location>
</feature>
<feature type="transmembrane region" description="Helical" evidence="3">
    <location>
        <begin position="594"/>
        <end position="614"/>
    </location>
</feature>
<evidence type="ECO:0000256" key="3">
    <source>
        <dbReference type="SAM" id="Phobius"/>
    </source>
</evidence>
<proteinExistence type="predicted"/>
<dbReference type="GO" id="GO:0061630">
    <property type="term" value="F:ubiquitin protein ligase activity"/>
    <property type="evidence" value="ECO:0007669"/>
    <property type="project" value="InterPro"/>
</dbReference>
<feature type="domain" description="RING-type" evidence="4">
    <location>
        <begin position="1030"/>
        <end position="1072"/>
    </location>
</feature>
<protein>
    <recommendedName>
        <fullName evidence="4">RING-type domain-containing protein</fullName>
    </recommendedName>
</protein>
<keyword evidence="3" id="KW-1133">Transmembrane helix</keyword>
<organism evidence="5 6">
    <name type="scientific">Leersia perrieri</name>
    <dbReference type="NCBI Taxonomy" id="77586"/>
    <lineage>
        <taxon>Eukaryota</taxon>
        <taxon>Viridiplantae</taxon>
        <taxon>Streptophyta</taxon>
        <taxon>Embryophyta</taxon>
        <taxon>Tracheophyta</taxon>
        <taxon>Spermatophyta</taxon>
        <taxon>Magnoliopsida</taxon>
        <taxon>Liliopsida</taxon>
        <taxon>Poales</taxon>
        <taxon>Poaceae</taxon>
        <taxon>BOP clade</taxon>
        <taxon>Oryzoideae</taxon>
        <taxon>Oryzeae</taxon>
        <taxon>Oryzinae</taxon>
        <taxon>Leersia</taxon>
    </lineage>
</organism>
<dbReference type="Gene3D" id="3.30.40.10">
    <property type="entry name" value="Zinc/RING finger domain, C3HC4 (zinc finger)"/>
    <property type="match status" value="4"/>
</dbReference>
<keyword evidence="1" id="KW-0863">Zinc-finger</keyword>
<keyword evidence="1" id="KW-0862">Zinc</keyword>
<dbReference type="PANTHER" id="PTHR22938">
    <property type="entry name" value="ZINC FINGER PROTEIN 598"/>
    <property type="match status" value="1"/>
</dbReference>
<feature type="compositionally biased region" description="Polar residues" evidence="2">
    <location>
        <begin position="1"/>
        <end position="10"/>
    </location>
</feature>
<dbReference type="PROSITE" id="PS50089">
    <property type="entry name" value="ZF_RING_2"/>
    <property type="match status" value="5"/>
</dbReference>
<feature type="domain" description="RING-type" evidence="4">
    <location>
        <begin position="224"/>
        <end position="269"/>
    </location>
</feature>
<keyword evidence="6" id="KW-1185">Reference proteome</keyword>
<evidence type="ECO:0000256" key="1">
    <source>
        <dbReference type="PROSITE-ProRule" id="PRU00175"/>
    </source>
</evidence>
<keyword evidence="1" id="KW-0479">Metal-binding</keyword>
<dbReference type="InterPro" id="IPR044288">
    <property type="entry name" value="ZNF598/HEL2"/>
</dbReference>
<reference evidence="5" key="3">
    <citation type="submission" date="2015-04" db="UniProtKB">
        <authorList>
            <consortium name="EnsemblPlants"/>
        </authorList>
    </citation>
    <scope>IDENTIFICATION</scope>
</reference>
<dbReference type="Pfam" id="PF13920">
    <property type="entry name" value="zf-C3HC4_3"/>
    <property type="match status" value="1"/>
</dbReference>
<feature type="transmembrane region" description="Helical" evidence="3">
    <location>
        <begin position="187"/>
        <end position="208"/>
    </location>
</feature>
<feature type="compositionally biased region" description="Basic and acidic residues" evidence="2">
    <location>
        <begin position="572"/>
        <end position="586"/>
    </location>
</feature>
<dbReference type="SMART" id="SM00184">
    <property type="entry name" value="RING"/>
    <property type="match status" value="5"/>
</dbReference>
<dbReference type="HOGENOM" id="CLU_270672_0_0_1"/>
<evidence type="ECO:0000259" key="4">
    <source>
        <dbReference type="PROSITE" id="PS50089"/>
    </source>
</evidence>
<dbReference type="GO" id="GO:0016567">
    <property type="term" value="P:protein ubiquitination"/>
    <property type="evidence" value="ECO:0007669"/>
    <property type="project" value="TreeGrafter"/>
</dbReference>
<evidence type="ECO:0000256" key="2">
    <source>
        <dbReference type="SAM" id="MobiDB-lite"/>
    </source>
</evidence>
<dbReference type="Gramene" id="LPERR01G17170.1">
    <property type="protein sequence ID" value="LPERR01G17170.1"/>
    <property type="gene ID" value="LPERR01G17170"/>
</dbReference>
<dbReference type="PANTHER" id="PTHR22938:SF15">
    <property type="entry name" value="OS01G0568000 PROTEIN"/>
    <property type="match status" value="1"/>
</dbReference>
<reference evidence="6" key="2">
    <citation type="submission" date="2013-12" db="EMBL/GenBank/DDBJ databases">
        <authorList>
            <person name="Yu Y."/>
            <person name="Lee S."/>
            <person name="de Baynast K."/>
            <person name="Wissotski M."/>
            <person name="Liu L."/>
            <person name="Talag J."/>
            <person name="Goicoechea J."/>
            <person name="Angelova A."/>
            <person name="Jetty R."/>
            <person name="Kudrna D."/>
            <person name="Golser W."/>
            <person name="Rivera L."/>
            <person name="Zhang J."/>
            <person name="Wing R."/>
        </authorList>
    </citation>
    <scope>NUCLEOTIDE SEQUENCE</scope>
</reference>
<dbReference type="GO" id="GO:0072344">
    <property type="term" value="P:rescue of stalled ribosome"/>
    <property type="evidence" value="ECO:0007669"/>
    <property type="project" value="InterPro"/>
</dbReference>
<evidence type="ECO:0000313" key="5">
    <source>
        <dbReference type="EnsemblPlants" id="LPERR01G17170.1"/>
    </source>
</evidence>
<name>A0A0D9V244_9ORYZ</name>
<dbReference type="AlphaFoldDB" id="A0A0D9V244"/>
<feature type="domain" description="RING-type" evidence="4">
    <location>
        <begin position="64"/>
        <end position="112"/>
    </location>
</feature>
<feature type="compositionally biased region" description="Low complexity" evidence="2">
    <location>
        <begin position="11"/>
        <end position="24"/>
    </location>
</feature>
<feature type="domain" description="RING-type" evidence="4">
    <location>
        <begin position="432"/>
        <end position="474"/>
    </location>
</feature>
<dbReference type="eggNOG" id="KOG2231">
    <property type="taxonomic scope" value="Eukaryota"/>
</dbReference>
<feature type="domain" description="RING-type" evidence="4">
    <location>
        <begin position="747"/>
        <end position="789"/>
    </location>
</feature>
<reference evidence="5 6" key="1">
    <citation type="submission" date="2012-08" db="EMBL/GenBank/DDBJ databases">
        <title>Oryza genome evolution.</title>
        <authorList>
            <person name="Wing R.A."/>
        </authorList>
    </citation>
    <scope>NUCLEOTIDE SEQUENCE</scope>
</reference>
<accession>A0A0D9V244</accession>
<evidence type="ECO:0000313" key="6">
    <source>
        <dbReference type="Proteomes" id="UP000032180"/>
    </source>
</evidence>
<sequence length="1202" mass="126320">MNTISTNRTQAPSPSAATATSSASASASLLQKNGGNSHVVIDIDDDDGSESSSSSTASSERLCCVVCTEPMEFVAVGRCGHAVVCSGCAARIRSSNSDLHTRGPDLRCCICRRHCPLVAVTRASAADTANGVNLAAGMPPANIPHEWRALGYNWYCPAMSAYFDDKKNYKATRAIARGRVNADGGCARSLCEVLMALVLVLVVGLTILRRQQHSSTSSSERLCCVVCTEPMEYIAVGRCGHAVVCSGCAARMRSFNQSRESDLRCCICRAHCPLVAVTKAVAAVDGDKLADMPAANVPHEWRALGYNWYCPAMSAYFDDVQQYNAANAIARGRVKLGGGAVVGNGGADGRHTRNVCVDVGAGHSHVIDIPPQMDASSSRSAVEMAQLDTTGRSASSRTAAAAADEGRHVVVNIDAGDRRSTSTGSDGVTSCCVVCTEPLVWVAIGQCGHRVVCSACTARVRSGPDADHRCCICRTVCPTVLVTKAAKATPNGEVILTVCPAVLVTKTAVAAPNGEVTLSMMPAATEDGRVGDYWYCAAVSAYFDDEKQYKVTYLLLAADASLKKLQQPPVADDERPPLHGQDDDGDGVRRPKSVLCQVFMLVLIGAFIGMYFVTGFAKNWVQGIAIELASVTVTVLVLGTPTCTVQGIPSIRRTCSWGCMAQLHANNVGDAVHSHVIDMPQLDSTSSSAAAAAAAGDNSLAVDMGRPDTNGCRTSCATANDGGRCHVVINVDAGDRGSTGSDDVASCVVCMEPLEWVAVGPCGHRVVCSMCAARVRAGRNADKRCCICRTLCPTVFITKAAAAAMADGDSVPTFSNAMLTASQDGRVGDYWYCVAMSAYFDDERQYEATAKAAAAAASSKQQRPRLVAVDGAPVNQYGTAQYFIYTFYIALFGMAIGMVFAVDANGWGARVAIVLGSGALSVALGRLELPANYIHINTLLDSILLPRIKLIDALRTTCRGYSVAFAGRSHVIIGMSRLDAISRRDAHRHVVIDIPPLDTNGGHSAAKHDGHVEAIDHSDGSTGSDGAPSCVVCTEPLVWAVVGTCGHRVVCSACTARVRSGPDADHRCCICRTFCPTVLVTKAAKATPNGEVILSMMPAANEDGRVGDYWYCAAVSAYFDEEQQYRAAKAAAALGGDVDAGGPANPAALFALDIFCALIFGVLMGVSIARVATDLDFAAVVSACTMLSVAFVCAFRFKRTLS</sequence>
<feature type="transmembrane region" description="Helical" evidence="3">
    <location>
        <begin position="882"/>
        <end position="901"/>
    </location>
</feature>